<dbReference type="CDD" id="cd00599">
    <property type="entry name" value="GH25_muramidase"/>
    <property type="match status" value="1"/>
</dbReference>
<keyword evidence="5" id="KW-1185">Reference proteome</keyword>
<dbReference type="AlphaFoldDB" id="A0A2S9JBB5"/>
<dbReference type="InterPro" id="IPR002053">
    <property type="entry name" value="Glyco_hydro_25"/>
</dbReference>
<dbReference type="InterPro" id="IPR017853">
    <property type="entry name" value="GH"/>
</dbReference>
<gene>
    <name evidence="4" type="ORF">C5750_22455</name>
</gene>
<evidence type="ECO:0000256" key="1">
    <source>
        <dbReference type="ARBA" id="ARBA00010646"/>
    </source>
</evidence>
<evidence type="ECO:0000313" key="4">
    <source>
        <dbReference type="EMBL" id="PRD50095.1"/>
    </source>
</evidence>
<sequence>MTIRAQVFALAALVTALLSSAPSRADSQFQTPWSNQQRAIVLDGYEHNSFNLPEIVRDPRIAAFIHKASDGMPATYHCGRIADAKDQEICRRIWRNYAVSRELYQTRRVLAKALGLKWGSYHLARPGNPIEQANHFIDYAEPTSDELMAIDIEDNDPARFMSLADGEIFVAQIKLRTGRYPVLYTNGTTAKYIADHRLALPVLSRLPLWYARYETDIAPHFPKGNWQDYALWQFASQNNCSKTRCPYRPNGTNRDIDVNIADMTVAELKRAWPFDTLVPAIPPDDMPKPGERPALPNDILMASMEPPLVDYSGFRHMPGQLIAAAEALAATVHAYIDSLGETPPAVDAMATASVSRMAKSHPSEKPTLETIGTSLREPVAPPDDHPDSRMIAGMVSFCFDETSAGMRPLPAYVLQH</sequence>
<dbReference type="PROSITE" id="PS51904">
    <property type="entry name" value="GLYCOSYL_HYDROL_F25_2"/>
    <property type="match status" value="1"/>
</dbReference>
<feature type="signal peptide" evidence="3">
    <location>
        <begin position="1"/>
        <end position="25"/>
    </location>
</feature>
<organism evidence="4 5">
    <name type="scientific">Phyllobacterium myrsinacearum</name>
    <dbReference type="NCBI Taxonomy" id="28101"/>
    <lineage>
        <taxon>Bacteria</taxon>
        <taxon>Pseudomonadati</taxon>
        <taxon>Pseudomonadota</taxon>
        <taxon>Alphaproteobacteria</taxon>
        <taxon>Hyphomicrobiales</taxon>
        <taxon>Phyllobacteriaceae</taxon>
        <taxon>Phyllobacterium</taxon>
    </lineage>
</organism>
<reference evidence="4 5" key="1">
    <citation type="submission" date="2018-02" db="EMBL/GenBank/DDBJ databases">
        <title>The draft genome of Phyllobacterium myrsinacearum DSM5892.</title>
        <authorList>
            <person name="Li L."/>
            <person name="Liu L."/>
            <person name="Zhang X."/>
            <person name="Wang T."/>
        </authorList>
    </citation>
    <scope>NUCLEOTIDE SEQUENCE [LARGE SCALE GENOMIC DNA]</scope>
    <source>
        <strain evidence="4 5">DSM 5892</strain>
    </source>
</reference>
<dbReference type="OrthoDB" id="5298492at2"/>
<dbReference type="GO" id="GO:0009253">
    <property type="term" value="P:peptidoglycan catabolic process"/>
    <property type="evidence" value="ECO:0007669"/>
    <property type="project" value="InterPro"/>
</dbReference>
<protein>
    <submittedName>
        <fullName evidence="4">Lysozyme M1 (1,4-beta-N-acetylmuramidase)</fullName>
    </submittedName>
</protein>
<dbReference type="GO" id="GO:0016998">
    <property type="term" value="P:cell wall macromolecule catabolic process"/>
    <property type="evidence" value="ECO:0007669"/>
    <property type="project" value="InterPro"/>
</dbReference>
<dbReference type="EMBL" id="PVBT01000008">
    <property type="protein sequence ID" value="PRD50095.1"/>
    <property type="molecule type" value="Genomic_DNA"/>
</dbReference>
<evidence type="ECO:0000256" key="2">
    <source>
        <dbReference type="SAM" id="MobiDB-lite"/>
    </source>
</evidence>
<dbReference type="RefSeq" id="WP_105736961.1">
    <property type="nucleotide sequence ID" value="NZ_PVBT01000008.1"/>
</dbReference>
<evidence type="ECO:0000313" key="5">
    <source>
        <dbReference type="Proteomes" id="UP000238563"/>
    </source>
</evidence>
<comment type="similarity">
    <text evidence="1">Belongs to the glycosyl hydrolase 25 family.</text>
</comment>
<dbReference type="SUPFAM" id="SSF51445">
    <property type="entry name" value="(Trans)glycosidases"/>
    <property type="match status" value="1"/>
</dbReference>
<feature type="region of interest" description="Disordered" evidence="2">
    <location>
        <begin position="356"/>
        <end position="384"/>
    </location>
</feature>
<dbReference type="Gene3D" id="3.20.20.80">
    <property type="entry name" value="Glycosidases"/>
    <property type="match status" value="1"/>
</dbReference>
<accession>A0A2S9JBB5</accession>
<proteinExistence type="inferred from homology"/>
<dbReference type="GO" id="GO:0003796">
    <property type="term" value="F:lysozyme activity"/>
    <property type="evidence" value="ECO:0007669"/>
    <property type="project" value="InterPro"/>
</dbReference>
<comment type="caution">
    <text evidence="4">The sequence shown here is derived from an EMBL/GenBank/DDBJ whole genome shotgun (WGS) entry which is preliminary data.</text>
</comment>
<dbReference type="Proteomes" id="UP000238563">
    <property type="component" value="Unassembled WGS sequence"/>
</dbReference>
<name>A0A2S9JBB5_9HYPH</name>
<feature type="chain" id="PRO_5015765875" evidence="3">
    <location>
        <begin position="26"/>
        <end position="416"/>
    </location>
</feature>
<keyword evidence="3" id="KW-0732">Signal</keyword>
<dbReference type="Pfam" id="PF01183">
    <property type="entry name" value="Glyco_hydro_25"/>
    <property type="match status" value="1"/>
</dbReference>
<evidence type="ECO:0000256" key="3">
    <source>
        <dbReference type="SAM" id="SignalP"/>
    </source>
</evidence>